<dbReference type="Proteomes" id="UP001234989">
    <property type="component" value="Chromosome 10"/>
</dbReference>
<dbReference type="GO" id="GO:0003729">
    <property type="term" value="F:mRNA binding"/>
    <property type="evidence" value="ECO:0007669"/>
    <property type="project" value="TreeGrafter"/>
</dbReference>
<dbReference type="InterPro" id="IPR016024">
    <property type="entry name" value="ARM-type_fold"/>
</dbReference>
<organism evidence="1 2">
    <name type="scientific">Solanum verrucosum</name>
    <dbReference type="NCBI Taxonomy" id="315347"/>
    <lineage>
        <taxon>Eukaryota</taxon>
        <taxon>Viridiplantae</taxon>
        <taxon>Streptophyta</taxon>
        <taxon>Embryophyta</taxon>
        <taxon>Tracheophyta</taxon>
        <taxon>Spermatophyta</taxon>
        <taxon>Magnoliopsida</taxon>
        <taxon>eudicotyledons</taxon>
        <taxon>Gunneridae</taxon>
        <taxon>Pentapetalae</taxon>
        <taxon>asterids</taxon>
        <taxon>lamiids</taxon>
        <taxon>Solanales</taxon>
        <taxon>Solanaceae</taxon>
        <taxon>Solanoideae</taxon>
        <taxon>Solaneae</taxon>
        <taxon>Solanum</taxon>
    </lineage>
</organism>
<accession>A0AAF0UMJ2</accession>
<protein>
    <recommendedName>
        <fullName evidence="3">Apoptosis inhibitor 5</fullName>
    </recommendedName>
</protein>
<dbReference type="AlphaFoldDB" id="A0AAF0UMJ2"/>
<evidence type="ECO:0000313" key="2">
    <source>
        <dbReference type="Proteomes" id="UP001234989"/>
    </source>
</evidence>
<name>A0AAF0UMJ2_SOLVR</name>
<dbReference type="InterPro" id="IPR008383">
    <property type="entry name" value="API5"/>
</dbReference>
<gene>
    <name evidence="1" type="ORF">MTR67_042282</name>
</gene>
<dbReference type="PANTHER" id="PTHR12758">
    <property type="entry name" value="APOPTOSIS INHIBITOR 5-RELATED"/>
    <property type="match status" value="1"/>
</dbReference>
<evidence type="ECO:0008006" key="3">
    <source>
        <dbReference type="Google" id="ProtNLM"/>
    </source>
</evidence>
<keyword evidence="2" id="KW-1185">Reference proteome</keyword>
<dbReference type="SUPFAM" id="SSF48371">
    <property type="entry name" value="ARM repeat"/>
    <property type="match status" value="1"/>
</dbReference>
<proteinExistence type="predicted"/>
<evidence type="ECO:0000313" key="1">
    <source>
        <dbReference type="EMBL" id="WMV48897.1"/>
    </source>
</evidence>
<dbReference type="PANTHER" id="PTHR12758:SF20">
    <property type="entry name" value="APOPTOSIS INHIBITOR 5-LIKE"/>
    <property type="match status" value="1"/>
</dbReference>
<dbReference type="GO" id="GO:0005634">
    <property type="term" value="C:nucleus"/>
    <property type="evidence" value="ECO:0007669"/>
    <property type="project" value="TreeGrafter"/>
</dbReference>
<reference evidence="1" key="1">
    <citation type="submission" date="2023-08" db="EMBL/GenBank/DDBJ databases">
        <title>A de novo genome assembly of Solanum verrucosum Schlechtendal, a Mexican diploid species geographically isolated from the other diploid A-genome species in potato relatives.</title>
        <authorList>
            <person name="Hosaka K."/>
        </authorList>
    </citation>
    <scope>NUCLEOTIDE SEQUENCE</scope>
    <source>
        <tissue evidence="1">Young leaves</tissue>
    </source>
</reference>
<dbReference type="GO" id="GO:0043067">
    <property type="term" value="P:regulation of programmed cell death"/>
    <property type="evidence" value="ECO:0007669"/>
    <property type="project" value="TreeGrafter"/>
</dbReference>
<dbReference type="Pfam" id="PF05918">
    <property type="entry name" value="API5"/>
    <property type="match status" value="1"/>
</dbReference>
<sequence length="153" mass="17245">MADATDDIDKLYEFGERLNDAKDKSEHRQDYEGIIAAANGSVKAKQLAAQLIPKFVKFFPELAEQALDQHLNLIEDHELGVRVQAIRGLPLFCKDTPEQLTKIVDILGQLLIAGENVERDAVHKALMTVLRQDVKSTFLFLKFSHYITDSPKP</sequence>
<dbReference type="EMBL" id="CP133621">
    <property type="protein sequence ID" value="WMV48897.1"/>
    <property type="molecule type" value="Genomic_DNA"/>
</dbReference>